<dbReference type="Proteomes" id="UP000192132">
    <property type="component" value="Unassembled WGS sequence"/>
</dbReference>
<sequence>MLLDMSRLLEQALTLWIDLLQIDENMTTGSSEQFKNRDQVRTIRETLVRDSSGVTALFLLKNSVSHYLANTAISLQQIINGDRDYLNTLSQVQSLLKLLDNEVLNEHGHQFMEAINLALLHYQLNGNKVLRTLVDDGHTIWKMRHEALYSVEKLNVFQFLSGEPEPAGVKPQYHKDIYDWWNINSLLSGSVGMPSGISLIIEILFVGGY</sequence>
<keyword evidence="2" id="KW-1185">Reference proteome</keyword>
<proteinExistence type="predicted"/>
<dbReference type="AlphaFoldDB" id="A0A1S8CQG7"/>
<reference evidence="1 2" key="1">
    <citation type="submission" date="2016-10" db="EMBL/GenBank/DDBJ databases">
        <title>Draft Genome sequence of Alkanindiges sp. strain H1.</title>
        <authorList>
            <person name="Subhash Y."/>
            <person name="Lee S."/>
        </authorList>
    </citation>
    <scope>NUCLEOTIDE SEQUENCE [LARGE SCALE GENOMIC DNA]</scope>
    <source>
        <strain evidence="1 2">H1</strain>
    </source>
</reference>
<dbReference type="STRING" id="1907941.BKE30_14465"/>
<protein>
    <submittedName>
        <fullName evidence="1">Uncharacterized protein</fullName>
    </submittedName>
</protein>
<gene>
    <name evidence="1" type="ORF">BKE30_14465</name>
</gene>
<accession>A0A1S8CQG7</accession>
<organism evidence="1 2">
    <name type="scientific">Alkanindiges hydrocarboniclasticus</name>
    <dbReference type="NCBI Taxonomy" id="1907941"/>
    <lineage>
        <taxon>Bacteria</taxon>
        <taxon>Pseudomonadati</taxon>
        <taxon>Pseudomonadota</taxon>
        <taxon>Gammaproteobacteria</taxon>
        <taxon>Moraxellales</taxon>
        <taxon>Moraxellaceae</taxon>
        <taxon>Alkanindiges</taxon>
    </lineage>
</organism>
<name>A0A1S8CQG7_9GAMM</name>
<evidence type="ECO:0000313" key="2">
    <source>
        <dbReference type="Proteomes" id="UP000192132"/>
    </source>
</evidence>
<evidence type="ECO:0000313" key="1">
    <source>
        <dbReference type="EMBL" id="ONG37414.1"/>
    </source>
</evidence>
<dbReference type="EMBL" id="MLCN01000053">
    <property type="protein sequence ID" value="ONG37414.1"/>
    <property type="molecule type" value="Genomic_DNA"/>
</dbReference>
<comment type="caution">
    <text evidence="1">The sequence shown here is derived from an EMBL/GenBank/DDBJ whole genome shotgun (WGS) entry which is preliminary data.</text>
</comment>